<feature type="non-terminal residue" evidence="2">
    <location>
        <position position="1"/>
    </location>
</feature>
<evidence type="ECO:0000256" key="1">
    <source>
        <dbReference type="SAM" id="MobiDB-lite"/>
    </source>
</evidence>
<organism evidence="2">
    <name type="scientific">marine metagenome</name>
    <dbReference type="NCBI Taxonomy" id="408172"/>
    <lineage>
        <taxon>unclassified sequences</taxon>
        <taxon>metagenomes</taxon>
        <taxon>ecological metagenomes</taxon>
    </lineage>
</organism>
<sequence>VNTLDSDLKVFFSRNVKGSEGEDLVEKQNAESGEMPVVSSETDAYGYTAENRHMVQSFLAGKRPEENFSDGLNVTELLMTAYMSAEQDKTISFPPPDLDTFIPAVARGEWNPKEN</sequence>
<proteinExistence type="predicted"/>
<gene>
    <name evidence="2" type="ORF">METZ01_LOCUS381148</name>
</gene>
<accession>A0A382U1V3</accession>
<dbReference type="Gene3D" id="3.30.360.10">
    <property type="entry name" value="Dihydrodipicolinate Reductase, domain 2"/>
    <property type="match status" value="1"/>
</dbReference>
<feature type="compositionally biased region" description="Basic and acidic residues" evidence="1">
    <location>
        <begin position="19"/>
        <end position="29"/>
    </location>
</feature>
<feature type="region of interest" description="Disordered" evidence="1">
    <location>
        <begin position="19"/>
        <end position="38"/>
    </location>
</feature>
<evidence type="ECO:0008006" key="3">
    <source>
        <dbReference type="Google" id="ProtNLM"/>
    </source>
</evidence>
<dbReference type="AlphaFoldDB" id="A0A382U1V3"/>
<evidence type="ECO:0000313" key="2">
    <source>
        <dbReference type="EMBL" id="SVD28294.1"/>
    </source>
</evidence>
<dbReference type="EMBL" id="UINC01140888">
    <property type="protein sequence ID" value="SVD28294.1"/>
    <property type="molecule type" value="Genomic_DNA"/>
</dbReference>
<protein>
    <recommendedName>
        <fullName evidence="3">Gfo/Idh/MocA-like oxidoreductase C-terminal domain-containing protein</fullName>
    </recommendedName>
</protein>
<name>A0A382U1V3_9ZZZZ</name>
<reference evidence="2" key="1">
    <citation type="submission" date="2018-05" db="EMBL/GenBank/DDBJ databases">
        <authorList>
            <person name="Lanie J.A."/>
            <person name="Ng W.-L."/>
            <person name="Kazmierczak K.M."/>
            <person name="Andrzejewski T.M."/>
            <person name="Davidsen T.M."/>
            <person name="Wayne K.J."/>
            <person name="Tettelin H."/>
            <person name="Glass J.I."/>
            <person name="Rusch D."/>
            <person name="Podicherti R."/>
            <person name="Tsui H.-C.T."/>
            <person name="Winkler M.E."/>
        </authorList>
    </citation>
    <scope>NUCLEOTIDE SEQUENCE</scope>
</reference>